<dbReference type="OrthoDB" id="1429568at2759"/>
<evidence type="ECO:0000313" key="1">
    <source>
        <dbReference type="EMBL" id="KAE9593972.1"/>
    </source>
</evidence>
<dbReference type="PANTHER" id="PTHR34562">
    <property type="entry name" value="WPP DOMAIN-INTERACTING PROTEIN 2"/>
    <property type="match status" value="1"/>
</dbReference>
<dbReference type="PANTHER" id="PTHR34562:SF8">
    <property type="entry name" value="WPP DOMAIN-INTERACTING PROTEIN 1"/>
    <property type="match status" value="1"/>
</dbReference>
<protein>
    <submittedName>
        <fullName evidence="1">Uncharacterized protein</fullName>
    </submittedName>
</protein>
<sequence>MASSFAANKSMPTIAEILKFREIGIEVVSPYDDSLYDLGLYNSCISGQSGAEEVKQSASSSLEFQASSMTQNVNILENKVDELQGMLALKDSWIYELEKCNEVESELEGLFRQKIEAEVEYLAITMVMKNLKVGAAFEVTFLEEQEQLSENRAQVLNKVIEAESKASVLKNKAEELDKYCDDSKVVEKS</sequence>
<dbReference type="EMBL" id="WOCE01000018">
    <property type="protein sequence ID" value="KAE9593972.1"/>
    <property type="molecule type" value="Genomic_DNA"/>
</dbReference>
<comment type="caution">
    <text evidence="1">The sequence shown here is derived from an EMBL/GenBank/DDBJ whole genome shotgun (WGS) entry which is preliminary data.</text>
</comment>
<organism evidence="1 2">
    <name type="scientific">Lupinus albus</name>
    <name type="common">White lupine</name>
    <name type="synonym">Lupinus termis</name>
    <dbReference type="NCBI Taxonomy" id="3870"/>
    <lineage>
        <taxon>Eukaryota</taxon>
        <taxon>Viridiplantae</taxon>
        <taxon>Streptophyta</taxon>
        <taxon>Embryophyta</taxon>
        <taxon>Tracheophyta</taxon>
        <taxon>Spermatophyta</taxon>
        <taxon>Magnoliopsida</taxon>
        <taxon>eudicotyledons</taxon>
        <taxon>Gunneridae</taxon>
        <taxon>Pentapetalae</taxon>
        <taxon>rosids</taxon>
        <taxon>fabids</taxon>
        <taxon>Fabales</taxon>
        <taxon>Fabaceae</taxon>
        <taxon>Papilionoideae</taxon>
        <taxon>50 kb inversion clade</taxon>
        <taxon>genistoids sensu lato</taxon>
        <taxon>core genistoids</taxon>
        <taxon>Genisteae</taxon>
        <taxon>Lupinus</taxon>
    </lineage>
</organism>
<gene>
    <name evidence="1" type="ORF">Lalb_Chr18g0048661</name>
</gene>
<name>A0A6A4NX85_LUPAL</name>
<evidence type="ECO:0000313" key="2">
    <source>
        <dbReference type="Proteomes" id="UP000447434"/>
    </source>
</evidence>
<dbReference type="InterPro" id="IPR044696">
    <property type="entry name" value="WIP1/2/3"/>
</dbReference>
<keyword evidence="2" id="KW-1185">Reference proteome</keyword>
<dbReference type="Proteomes" id="UP000447434">
    <property type="component" value="Chromosome 18"/>
</dbReference>
<proteinExistence type="predicted"/>
<dbReference type="AlphaFoldDB" id="A0A6A4NX85"/>
<accession>A0A6A4NX85</accession>
<reference evidence="2" key="1">
    <citation type="journal article" date="2020" name="Nat. Commun.">
        <title>Genome sequence of the cluster root forming white lupin.</title>
        <authorList>
            <person name="Hufnagel B."/>
            <person name="Marques A."/>
            <person name="Soriano A."/>
            <person name="Marques L."/>
            <person name="Divol F."/>
            <person name="Doumas P."/>
            <person name="Sallet E."/>
            <person name="Mancinotti D."/>
            <person name="Carrere S."/>
            <person name="Marande W."/>
            <person name="Arribat S."/>
            <person name="Keller J."/>
            <person name="Huneau C."/>
            <person name="Blein T."/>
            <person name="Aime D."/>
            <person name="Laguerre M."/>
            <person name="Taylor J."/>
            <person name="Schubert V."/>
            <person name="Nelson M."/>
            <person name="Geu-Flores F."/>
            <person name="Crespi M."/>
            <person name="Gallardo-Guerrero K."/>
            <person name="Delaux P.-M."/>
            <person name="Salse J."/>
            <person name="Berges H."/>
            <person name="Guyot R."/>
            <person name="Gouzy J."/>
            <person name="Peret B."/>
        </authorList>
    </citation>
    <scope>NUCLEOTIDE SEQUENCE [LARGE SCALE GENOMIC DNA]</scope>
    <source>
        <strain evidence="2">cv. Amiga</strain>
    </source>
</reference>